<evidence type="ECO:0000256" key="4">
    <source>
        <dbReference type="ARBA" id="ARBA00022840"/>
    </source>
</evidence>
<proteinExistence type="predicted"/>
<dbReference type="Pfam" id="PF00270">
    <property type="entry name" value="DEAD"/>
    <property type="match status" value="1"/>
</dbReference>
<dbReference type="SUPFAM" id="SSF52540">
    <property type="entry name" value="P-loop containing nucleoside triphosphate hydrolases"/>
    <property type="match status" value="1"/>
</dbReference>
<dbReference type="OrthoDB" id="9807155at2"/>
<dbReference type="InterPro" id="IPR027417">
    <property type="entry name" value="P-loop_NTPase"/>
</dbReference>
<sequence>MAFKEDRAAEFYPWQERAYDAIKDRNGILSAPTGSGKTWVAYRWAGLMDREGRAAMPVGRVIFTAPIKALSNERYLDLKGMGFDVGLETGDFKKNSDAPVLCCTQEIYTLKYCGRPNQRVVVDEFHFIFGDSERARAYIDGIRGTHRDSRLLVMSATFGNPGAVKDYLEEMAQRDFVLFETSERVTELVFRRKGVKFSQIHDALVFAFSRKGVEYTAREIARTRKRIPREDRARLREMAYILEVDQVPDVLLKGVGVYYGSLLPKEKLLVEMAFRERVLDVVVGTDALSLGVNLPAETVVFAQMAKYFDGPLTKNEFLQMAGRAGRRGFFETGYVTFIPKSRCEHPDYDTERLYMKLLHAPKEPARIEVRPSVGMLLRKERTYEEEARVVASCSLPKREYESVLGEIQETMYLINRTVNFVKDPKARRRLKRALGDLWFDEMSVTANIASAHLFVKHGVPHALDLAEVLRREERNYLQALLKVKRYANRLPDGYSIEGLDQVDREINAIDSTVFGFEEKIGQLKVSEEAWDVED</sequence>
<evidence type="ECO:0000313" key="8">
    <source>
        <dbReference type="Proteomes" id="UP000005730"/>
    </source>
</evidence>
<organism evidence="7 8">
    <name type="scientific">Thermanaerovibrio velox DSM 12556</name>
    <dbReference type="NCBI Taxonomy" id="926567"/>
    <lineage>
        <taxon>Bacteria</taxon>
        <taxon>Thermotogati</taxon>
        <taxon>Synergistota</taxon>
        <taxon>Synergistia</taxon>
        <taxon>Synergistales</taxon>
        <taxon>Synergistaceae</taxon>
        <taxon>Thermanaerovibrio</taxon>
    </lineage>
</organism>
<reference evidence="7 8" key="1">
    <citation type="submission" date="2011-10" db="EMBL/GenBank/DDBJ databases">
        <title>The Noncontiguous Finished genome of Thermanaerovibrio velox DSM 12556.</title>
        <authorList>
            <consortium name="US DOE Joint Genome Institute (JGI-PGF)"/>
            <person name="Lucas S."/>
            <person name="Copeland A."/>
            <person name="Lapidus A."/>
            <person name="Glavina del Rio T."/>
            <person name="Dalin E."/>
            <person name="Tice H."/>
            <person name="Bruce D."/>
            <person name="Goodwin L."/>
            <person name="Pitluck S."/>
            <person name="Peters L."/>
            <person name="Mikhailova N."/>
            <person name="Teshima H."/>
            <person name="Kyrpides N."/>
            <person name="Mavromatis K."/>
            <person name="Ivanova N."/>
            <person name="Markowitz V."/>
            <person name="Cheng J.-F."/>
            <person name="Hugenholtz P."/>
            <person name="Woyke T."/>
            <person name="Wu D."/>
            <person name="Spring S."/>
            <person name="Brambilla E.-M."/>
            <person name="Klenk H.-P."/>
            <person name="Eisen J.A."/>
        </authorList>
    </citation>
    <scope>NUCLEOTIDE SEQUENCE [LARGE SCALE GENOMIC DNA]</scope>
    <source>
        <strain evidence="7 8">DSM 12556</strain>
    </source>
</reference>
<feature type="domain" description="Helicase ATP-binding" evidence="5">
    <location>
        <begin position="18"/>
        <end position="160"/>
    </location>
</feature>
<dbReference type="STRING" id="926567.TheveDRAFT_1576"/>
<dbReference type="InterPro" id="IPR050699">
    <property type="entry name" value="RNA-DNA_Helicase"/>
</dbReference>
<feature type="domain" description="Helicase C-terminal" evidence="6">
    <location>
        <begin position="163"/>
        <end position="381"/>
    </location>
</feature>
<dbReference type="GO" id="GO:0070478">
    <property type="term" value="P:nuclear-transcribed mRNA catabolic process, 3'-5' exonucleolytic nonsense-mediated decay"/>
    <property type="evidence" value="ECO:0007669"/>
    <property type="project" value="TreeGrafter"/>
</dbReference>
<dbReference type="eggNOG" id="COG4581">
    <property type="taxonomic scope" value="Bacteria"/>
</dbReference>
<keyword evidence="1" id="KW-0547">Nucleotide-binding</keyword>
<evidence type="ECO:0000256" key="2">
    <source>
        <dbReference type="ARBA" id="ARBA00022801"/>
    </source>
</evidence>
<evidence type="ECO:0000259" key="6">
    <source>
        <dbReference type="PROSITE" id="PS51194"/>
    </source>
</evidence>
<dbReference type="PROSITE" id="PS51194">
    <property type="entry name" value="HELICASE_CTER"/>
    <property type="match status" value="1"/>
</dbReference>
<dbReference type="InterPro" id="IPR014001">
    <property type="entry name" value="Helicase_ATP-bd"/>
</dbReference>
<gene>
    <name evidence="7" type="ORF">TheveDRAFT_1576</name>
</gene>
<dbReference type="PANTHER" id="PTHR12131:SF1">
    <property type="entry name" value="ATP-DEPENDENT RNA HELICASE SUPV3L1, MITOCHONDRIAL-RELATED"/>
    <property type="match status" value="1"/>
</dbReference>
<dbReference type="AlphaFoldDB" id="H0UQ56"/>
<dbReference type="SMART" id="SM00487">
    <property type="entry name" value="DEXDc"/>
    <property type="match status" value="1"/>
</dbReference>
<dbReference type="HOGENOM" id="CLU_454761_0_0_0"/>
<dbReference type="PANTHER" id="PTHR12131">
    <property type="entry name" value="ATP-DEPENDENT RNA AND DNA HELICASE"/>
    <property type="match status" value="1"/>
</dbReference>
<dbReference type="GO" id="GO:0005524">
    <property type="term" value="F:ATP binding"/>
    <property type="evidence" value="ECO:0007669"/>
    <property type="project" value="UniProtKB-KW"/>
</dbReference>
<dbReference type="GO" id="GO:0016787">
    <property type="term" value="F:hydrolase activity"/>
    <property type="evidence" value="ECO:0007669"/>
    <property type="project" value="UniProtKB-KW"/>
</dbReference>
<keyword evidence="8" id="KW-1185">Reference proteome</keyword>
<dbReference type="InterPro" id="IPR011545">
    <property type="entry name" value="DEAD/DEAH_box_helicase_dom"/>
</dbReference>
<accession>H0UQ56</accession>
<dbReference type="SMART" id="SM00490">
    <property type="entry name" value="HELICc"/>
    <property type="match status" value="1"/>
</dbReference>
<dbReference type="Pfam" id="PF00271">
    <property type="entry name" value="Helicase_C"/>
    <property type="match status" value="1"/>
</dbReference>
<keyword evidence="3 7" id="KW-0347">Helicase</keyword>
<dbReference type="GO" id="GO:0003676">
    <property type="term" value="F:nucleic acid binding"/>
    <property type="evidence" value="ECO:0007669"/>
    <property type="project" value="InterPro"/>
</dbReference>
<dbReference type="GO" id="GO:0055087">
    <property type="term" value="C:Ski complex"/>
    <property type="evidence" value="ECO:0007669"/>
    <property type="project" value="TreeGrafter"/>
</dbReference>
<evidence type="ECO:0000256" key="1">
    <source>
        <dbReference type="ARBA" id="ARBA00022741"/>
    </source>
</evidence>
<dbReference type="InterPro" id="IPR001650">
    <property type="entry name" value="Helicase_C-like"/>
</dbReference>
<evidence type="ECO:0000313" key="7">
    <source>
        <dbReference type="EMBL" id="EHM10694.1"/>
    </source>
</evidence>
<dbReference type="Gene3D" id="3.40.50.300">
    <property type="entry name" value="P-loop containing nucleotide triphosphate hydrolases"/>
    <property type="match status" value="2"/>
</dbReference>
<dbReference type="GO" id="GO:0004386">
    <property type="term" value="F:helicase activity"/>
    <property type="evidence" value="ECO:0007669"/>
    <property type="project" value="UniProtKB-KW"/>
</dbReference>
<keyword evidence="4" id="KW-0067">ATP-binding</keyword>
<dbReference type="EMBL" id="CM001377">
    <property type="protein sequence ID" value="EHM10694.1"/>
    <property type="molecule type" value="Genomic_DNA"/>
</dbReference>
<dbReference type="Proteomes" id="UP000005730">
    <property type="component" value="Chromosome"/>
</dbReference>
<dbReference type="PROSITE" id="PS51192">
    <property type="entry name" value="HELICASE_ATP_BIND_1"/>
    <property type="match status" value="1"/>
</dbReference>
<evidence type="ECO:0000259" key="5">
    <source>
        <dbReference type="PROSITE" id="PS51192"/>
    </source>
</evidence>
<name>H0UQ56_9BACT</name>
<dbReference type="RefSeq" id="WP_006584189.1">
    <property type="nucleotide sequence ID" value="NZ_CM001377.1"/>
</dbReference>
<protein>
    <submittedName>
        <fullName evidence="7">Superfamily II helicase</fullName>
    </submittedName>
</protein>
<keyword evidence="2" id="KW-0378">Hydrolase</keyword>
<evidence type="ECO:0000256" key="3">
    <source>
        <dbReference type="ARBA" id="ARBA00022806"/>
    </source>
</evidence>